<dbReference type="GO" id="GO:0032259">
    <property type="term" value="P:methylation"/>
    <property type="evidence" value="ECO:0007669"/>
    <property type="project" value="UniProtKB-KW"/>
</dbReference>
<keyword evidence="1" id="KW-0489">Methyltransferase</keyword>
<dbReference type="SUPFAM" id="SSF53335">
    <property type="entry name" value="S-adenosyl-L-methionine-dependent methyltransferases"/>
    <property type="match status" value="1"/>
</dbReference>
<dbReference type="GO" id="GO:0008168">
    <property type="term" value="F:methyltransferase activity"/>
    <property type="evidence" value="ECO:0007669"/>
    <property type="project" value="UniProtKB-KW"/>
</dbReference>
<protein>
    <submittedName>
        <fullName evidence="1">Class I SAM-dependent methyltransferase</fullName>
    </submittedName>
</protein>
<dbReference type="RefSeq" id="WP_146570025.1">
    <property type="nucleotide sequence ID" value="NZ_CP042306.1"/>
</dbReference>
<dbReference type="KEGG" id="spai:FPZ24_05145"/>
<keyword evidence="1" id="KW-0808">Transferase</keyword>
<accession>A0A5B8LFU9</accession>
<dbReference type="Gene3D" id="3.40.50.150">
    <property type="entry name" value="Vaccinia Virus protein VP39"/>
    <property type="match status" value="1"/>
</dbReference>
<name>A0A5B8LFU9_9SPHN</name>
<gene>
    <name evidence="1" type="ORF">FPZ24_05145</name>
</gene>
<dbReference type="AlphaFoldDB" id="A0A5B8LFU9"/>
<evidence type="ECO:0000313" key="1">
    <source>
        <dbReference type="EMBL" id="QDZ06941.1"/>
    </source>
</evidence>
<dbReference type="EMBL" id="CP042306">
    <property type="protein sequence ID" value="QDZ06941.1"/>
    <property type="molecule type" value="Genomic_DNA"/>
</dbReference>
<sequence length="241" mass="26367">MSHVAQIDFVTLVRKHLPQFFHGGRVLEIGSLDINGSVRSLFDTPDYVGVDVGEGPGVDKVCQGQLVDFPTASLDTAISCECLEHNPFWVETVSNMFRMTKPGALVVISCATIGRAEHGTTRTSADDSPLSIGIGWDYYKNISIAEFRDTFALKSWFHDYILMANWHNSDLYFVGIAKGGDTSVALEPLRQDLAKRFGPSGSFRAMSVMLAGSTLGEAGVSVLRGGWRMMSLIKRSNKQPS</sequence>
<dbReference type="OrthoDB" id="7171187at2"/>
<dbReference type="InterPro" id="IPR029063">
    <property type="entry name" value="SAM-dependent_MTases_sf"/>
</dbReference>
<organism evidence="1 2">
    <name type="scientific">Sphingomonas panacisoli</name>
    <dbReference type="NCBI Taxonomy" id="1813879"/>
    <lineage>
        <taxon>Bacteria</taxon>
        <taxon>Pseudomonadati</taxon>
        <taxon>Pseudomonadota</taxon>
        <taxon>Alphaproteobacteria</taxon>
        <taxon>Sphingomonadales</taxon>
        <taxon>Sphingomonadaceae</taxon>
        <taxon>Sphingomonas</taxon>
    </lineage>
</organism>
<keyword evidence="2" id="KW-1185">Reference proteome</keyword>
<evidence type="ECO:0000313" key="2">
    <source>
        <dbReference type="Proteomes" id="UP000315673"/>
    </source>
</evidence>
<reference evidence="1 2" key="1">
    <citation type="submission" date="2019-07" db="EMBL/GenBank/DDBJ databases">
        <title>Full genome sequence of Sphingomonas sp. 4R-6-7(HKS19).</title>
        <authorList>
            <person name="Im W.-T."/>
        </authorList>
    </citation>
    <scope>NUCLEOTIDE SEQUENCE [LARGE SCALE GENOMIC DNA]</scope>
    <source>
        <strain evidence="1 2">HKS19</strain>
    </source>
</reference>
<dbReference type="Proteomes" id="UP000315673">
    <property type="component" value="Chromosome"/>
</dbReference>
<proteinExistence type="predicted"/>